<dbReference type="EMBL" id="BARU01005223">
    <property type="protein sequence ID" value="GAH28436.1"/>
    <property type="molecule type" value="Genomic_DNA"/>
</dbReference>
<protein>
    <recommendedName>
        <fullName evidence="3">AAA+ ATPase domain-containing protein</fullName>
    </recommendedName>
</protein>
<proteinExistence type="predicted"/>
<evidence type="ECO:0000256" key="2">
    <source>
        <dbReference type="ARBA" id="ARBA00022840"/>
    </source>
</evidence>
<dbReference type="GO" id="GO:0016887">
    <property type="term" value="F:ATP hydrolysis activity"/>
    <property type="evidence" value="ECO:0007669"/>
    <property type="project" value="InterPro"/>
</dbReference>
<dbReference type="InterPro" id="IPR011704">
    <property type="entry name" value="ATPase_dyneun-rel_AAA"/>
</dbReference>
<reference evidence="4" key="1">
    <citation type="journal article" date="2014" name="Front. Microbiol.">
        <title>High frequency of phylogenetically diverse reductive dehalogenase-homologous genes in deep subseafloor sedimentary metagenomes.</title>
        <authorList>
            <person name="Kawai M."/>
            <person name="Futagami T."/>
            <person name="Toyoda A."/>
            <person name="Takaki Y."/>
            <person name="Nishi S."/>
            <person name="Hori S."/>
            <person name="Arai W."/>
            <person name="Tsubouchi T."/>
            <person name="Morono Y."/>
            <person name="Uchiyama I."/>
            <person name="Ito T."/>
            <person name="Fujiyama A."/>
            <person name="Inagaki F."/>
            <person name="Takami H."/>
        </authorList>
    </citation>
    <scope>NUCLEOTIDE SEQUENCE</scope>
    <source>
        <strain evidence="4">Expedition CK06-06</strain>
    </source>
</reference>
<dbReference type="PANTHER" id="PTHR48103:SF2">
    <property type="entry name" value="MIDASIN"/>
    <property type="match status" value="1"/>
</dbReference>
<dbReference type="Pfam" id="PF07728">
    <property type="entry name" value="AAA_5"/>
    <property type="match status" value="1"/>
</dbReference>
<dbReference type="GO" id="GO:0030687">
    <property type="term" value="C:preribosome, large subunit precursor"/>
    <property type="evidence" value="ECO:0007669"/>
    <property type="project" value="TreeGrafter"/>
</dbReference>
<feature type="domain" description="AAA+ ATPase" evidence="3">
    <location>
        <begin position="217"/>
        <end position="427"/>
    </location>
</feature>
<accession>X1E599</accession>
<dbReference type="GO" id="GO:0000027">
    <property type="term" value="P:ribosomal large subunit assembly"/>
    <property type="evidence" value="ECO:0007669"/>
    <property type="project" value="TreeGrafter"/>
</dbReference>
<evidence type="ECO:0000259" key="3">
    <source>
        <dbReference type="SMART" id="SM00382"/>
    </source>
</evidence>
<organism evidence="4">
    <name type="scientific">marine sediment metagenome</name>
    <dbReference type="NCBI Taxonomy" id="412755"/>
    <lineage>
        <taxon>unclassified sequences</taxon>
        <taxon>metagenomes</taxon>
        <taxon>ecological metagenomes</taxon>
    </lineage>
</organism>
<dbReference type="PANTHER" id="PTHR48103">
    <property type="entry name" value="MIDASIN-RELATED"/>
    <property type="match status" value="1"/>
</dbReference>
<dbReference type="SUPFAM" id="SSF52540">
    <property type="entry name" value="P-loop containing nucleoside triphosphate hydrolases"/>
    <property type="match status" value="1"/>
</dbReference>
<comment type="caution">
    <text evidence="4">The sequence shown here is derived from an EMBL/GenBank/DDBJ whole genome shotgun (WGS) entry which is preliminary data.</text>
</comment>
<dbReference type="AlphaFoldDB" id="X1E599"/>
<dbReference type="GO" id="GO:0000055">
    <property type="term" value="P:ribosomal large subunit export from nucleus"/>
    <property type="evidence" value="ECO:0007669"/>
    <property type="project" value="TreeGrafter"/>
</dbReference>
<feature type="non-terminal residue" evidence="4">
    <location>
        <position position="462"/>
    </location>
</feature>
<evidence type="ECO:0000256" key="1">
    <source>
        <dbReference type="ARBA" id="ARBA00022741"/>
    </source>
</evidence>
<dbReference type="Gene3D" id="3.40.50.300">
    <property type="entry name" value="P-loop containing nucleotide triphosphate hydrolases"/>
    <property type="match status" value="1"/>
</dbReference>
<dbReference type="GO" id="GO:0005524">
    <property type="term" value="F:ATP binding"/>
    <property type="evidence" value="ECO:0007669"/>
    <property type="project" value="UniProtKB-KW"/>
</dbReference>
<keyword evidence="1" id="KW-0547">Nucleotide-binding</keyword>
<dbReference type="GO" id="GO:0005634">
    <property type="term" value="C:nucleus"/>
    <property type="evidence" value="ECO:0007669"/>
    <property type="project" value="TreeGrafter"/>
</dbReference>
<name>X1E599_9ZZZZ</name>
<evidence type="ECO:0000313" key="4">
    <source>
        <dbReference type="EMBL" id="GAH28436.1"/>
    </source>
</evidence>
<dbReference type="InterPro" id="IPR003593">
    <property type="entry name" value="AAA+_ATPase"/>
</dbReference>
<dbReference type="SMART" id="SM00382">
    <property type="entry name" value="AAA"/>
    <property type="match status" value="1"/>
</dbReference>
<gene>
    <name evidence="4" type="ORF">S03H2_10111</name>
</gene>
<dbReference type="InterPro" id="IPR027417">
    <property type="entry name" value="P-loop_NTPase"/>
</dbReference>
<keyword evidence="2" id="KW-0067">ATP-binding</keyword>
<sequence>MRPAGEDQLTFAGRVSAGGFDAEAGLLDYYPSLNVAREMLHSDPGLCDAIEAFLQRVSVPHDLRGLLCQAVGLEEAAKKRGVSTDPNETKPNKTKALSDLLPSDRKRSKKVLEEVVRTSSYRLASKSLEYLYEQDLTVVLPLAEADAELGKVEGSAWERRSSFPRSARTTSVVGLELLVNDREDKDTTALVRKKFADLILTETTARNLRLIAAAWRLRHPVLLEGPTSSGKTSAVRYLAFKTQSPYRRINLSYYTDVSDLLGRYVGGERRYEYANLKKKTAAELRSISSHYGIAPAAKKILIPQIMTAQMQPRWVDGPVIRAMKRGEVLLLDELNLARPEIIERLNSLFDDDNNLVLVEHQNEVIEPDERFRIFATMNPVTYSGRERLSEAMRARWNNIVTYGLTQEDLKAILRARYQDQIPDGQLARLIALHDRLAAIAELGIIGRNVGGIAITLRNLFRV</sequence>